<comment type="pathway">
    <text evidence="1 11">Cofactor biosynthesis; FAD biosynthesis; FAD from FMN: step 1/1.</text>
</comment>
<keyword evidence="4 11" id="KW-0288">FMN</keyword>
<dbReference type="RefSeq" id="WP_091587981.1">
    <property type="nucleotide sequence ID" value="NZ_FNDU01000022.1"/>
</dbReference>
<keyword evidence="14" id="KW-1185">Reference proteome</keyword>
<evidence type="ECO:0000256" key="8">
    <source>
        <dbReference type="ARBA" id="ARBA00022827"/>
    </source>
</evidence>
<dbReference type="InterPro" id="IPR002606">
    <property type="entry name" value="Riboflavin_kinase_bac"/>
</dbReference>
<evidence type="ECO:0000256" key="4">
    <source>
        <dbReference type="ARBA" id="ARBA00022643"/>
    </source>
</evidence>
<dbReference type="Proteomes" id="UP000199017">
    <property type="component" value="Unassembled WGS sequence"/>
</dbReference>
<dbReference type="UniPathway" id="UPA00277">
    <property type="reaction ID" value="UER00407"/>
</dbReference>
<dbReference type="GO" id="GO:0009231">
    <property type="term" value="P:riboflavin biosynthetic process"/>
    <property type="evidence" value="ECO:0007669"/>
    <property type="project" value="InterPro"/>
</dbReference>
<feature type="domain" description="FAD synthetase" evidence="12">
    <location>
        <begin position="16"/>
        <end position="168"/>
    </location>
</feature>
<evidence type="ECO:0000259" key="12">
    <source>
        <dbReference type="Pfam" id="PF06574"/>
    </source>
</evidence>
<dbReference type="InterPro" id="IPR004821">
    <property type="entry name" value="Cyt_trans-like"/>
</dbReference>
<protein>
    <recommendedName>
        <fullName evidence="11">Riboflavin biosynthesis protein</fullName>
    </recommendedName>
    <domain>
        <recommendedName>
            <fullName evidence="11">Riboflavin kinase</fullName>
            <ecNumber evidence="11">2.7.1.26</ecNumber>
        </recommendedName>
        <alternativeName>
            <fullName evidence="11">Flavokinase</fullName>
        </alternativeName>
    </domain>
    <domain>
        <recommendedName>
            <fullName evidence="11">FMN adenylyltransferase</fullName>
            <ecNumber evidence="11">2.7.7.2</ecNumber>
        </recommendedName>
        <alternativeName>
            <fullName evidence="11">FAD pyrophosphorylase</fullName>
        </alternativeName>
        <alternativeName>
            <fullName evidence="11">FAD synthase</fullName>
        </alternativeName>
    </domain>
</protein>
<evidence type="ECO:0000313" key="14">
    <source>
        <dbReference type="Proteomes" id="UP000199017"/>
    </source>
</evidence>
<keyword evidence="6 11" id="KW-0548">Nucleotidyltransferase</keyword>
<comment type="catalytic activity">
    <reaction evidence="10 11">
        <text>FMN + ATP + H(+) = FAD + diphosphate</text>
        <dbReference type="Rhea" id="RHEA:17237"/>
        <dbReference type="ChEBI" id="CHEBI:15378"/>
        <dbReference type="ChEBI" id="CHEBI:30616"/>
        <dbReference type="ChEBI" id="CHEBI:33019"/>
        <dbReference type="ChEBI" id="CHEBI:57692"/>
        <dbReference type="ChEBI" id="CHEBI:58210"/>
        <dbReference type="EC" id="2.7.7.2"/>
    </reaction>
</comment>
<evidence type="ECO:0000256" key="5">
    <source>
        <dbReference type="ARBA" id="ARBA00022679"/>
    </source>
</evidence>
<keyword evidence="8 11" id="KW-0274">FAD</keyword>
<comment type="catalytic activity">
    <reaction evidence="11">
        <text>riboflavin + ATP = FMN + ADP + H(+)</text>
        <dbReference type="Rhea" id="RHEA:14357"/>
        <dbReference type="ChEBI" id="CHEBI:15378"/>
        <dbReference type="ChEBI" id="CHEBI:30616"/>
        <dbReference type="ChEBI" id="CHEBI:57986"/>
        <dbReference type="ChEBI" id="CHEBI:58210"/>
        <dbReference type="ChEBI" id="CHEBI:456216"/>
        <dbReference type="EC" id="2.7.1.26"/>
    </reaction>
</comment>
<dbReference type="Pfam" id="PF06574">
    <property type="entry name" value="FAD_syn"/>
    <property type="match status" value="1"/>
</dbReference>
<evidence type="ECO:0000256" key="10">
    <source>
        <dbReference type="ARBA" id="ARBA00049494"/>
    </source>
</evidence>
<dbReference type="UniPathway" id="UPA00276">
    <property type="reaction ID" value="UER00406"/>
</dbReference>
<dbReference type="NCBIfam" id="TIGR00125">
    <property type="entry name" value="cyt_tran_rel"/>
    <property type="match status" value="1"/>
</dbReference>
<evidence type="ECO:0000256" key="11">
    <source>
        <dbReference type="PIRNR" id="PIRNR004491"/>
    </source>
</evidence>
<dbReference type="GO" id="GO:0009398">
    <property type="term" value="P:FMN biosynthetic process"/>
    <property type="evidence" value="ECO:0007669"/>
    <property type="project" value="UniProtKB-UniRule"/>
</dbReference>
<sequence length="278" mass="31431">MEVVYLNCPSEGSISNVESHVMAIGFFDGIHLGHQYLLEHAKRLAKQQNKKFTAMTFFPHPNEVVKGEKNRKYLTPWSLKVKKMASIGCEKLFVVNFDKPFAALSPYQFINQYILNLQAAHVVVGFDFTFGFMAKGDTDYLQKEGLKNGFGVTVISKKTYNAAKISSTLIRNLVTNGEVHLIPYYLGTHYETAGNIYSVRTNRFGTKSMKIAIDQKYLLPKPGLYQIEIQDDQGEYPGNLRCLENGKTEIVLKREKPIGSRLTVKFLNKVSTVRMASV</sequence>
<dbReference type="InterPro" id="IPR015864">
    <property type="entry name" value="FAD_synthase"/>
</dbReference>
<keyword evidence="7 11" id="KW-0547">Nucleotide-binding</keyword>
<evidence type="ECO:0000256" key="7">
    <source>
        <dbReference type="ARBA" id="ARBA00022741"/>
    </source>
</evidence>
<dbReference type="OrthoDB" id="9803667at2"/>
<dbReference type="PIRSF" id="PIRSF004491">
    <property type="entry name" value="FAD_Synth"/>
    <property type="match status" value="1"/>
</dbReference>
<dbReference type="GO" id="GO:0006747">
    <property type="term" value="P:FAD biosynthetic process"/>
    <property type="evidence" value="ECO:0007669"/>
    <property type="project" value="UniProtKB-UniRule"/>
</dbReference>
<organism evidence="13 14">
    <name type="scientific">Alteribacillus bidgolensis</name>
    <dbReference type="NCBI Taxonomy" id="930129"/>
    <lineage>
        <taxon>Bacteria</taxon>
        <taxon>Bacillati</taxon>
        <taxon>Bacillota</taxon>
        <taxon>Bacilli</taxon>
        <taxon>Bacillales</taxon>
        <taxon>Bacillaceae</taxon>
        <taxon>Alteribacillus</taxon>
    </lineage>
</organism>
<dbReference type="EMBL" id="FNDU01000022">
    <property type="protein sequence ID" value="SDJ07930.1"/>
    <property type="molecule type" value="Genomic_DNA"/>
</dbReference>
<dbReference type="SUPFAM" id="SSF52374">
    <property type="entry name" value="Nucleotidylyl transferase"/>
    <property type="match status" value="1"/>
</dbReference>
<dbReference type="Gene3D" id="3.40.50.620">
    <property type="entry name" value="HUPs"/>
    <property type="match status" value="1"/>
</dbReference>
<keyword evidence="5 11" id="KW-0808">Transferase</keyword>
<name>A0A1G8QUT1_9BACI</name>
<dbReference type="GO" id="GO:0008531">
    <property type="term" value="F:riboflavin kinase activity"/>
    <property type="evidence" value="ECO:0007669"/>
    <property type="project" value="UniProtKB-UniRule"/>
</dbReference>
<reference evidence="13 14" key="1">
    <citation type="submission" date="2016-10" db="EMBL/GenBank/DDBJ databases">
        <authorList>
            <person name="de Groot N.N."/>
        </authorList>
    </citation>
    <scope>NUCLEOTIDE SEQUENCE [LARGE SCALE GENOMIC DNA]</scope>
    <source>
        <strain evidence="14">P4B,CCM 7963,CECT 7998,DSM 25260,IBRC-M 10614,KCTC 13821</strain>
    </source>
</reference>
<accession>A0A1G8QUT1</accession>
<evidence type="ECO:0000256" key="3">
    <source>
        <dbReference type="ARBA" id="ARBA00022630"/>
    </source>
</evidence>
<dbReference type="GO" id="GO:0003919">
    <property type="term" value="F:FMN adenylyltransferase activity"/>
    <property type="evidence" value="ECO:0007669"/>
    <property type="project" value="UniProtKB-UniRule"/>
</dbReference>
<dbReference type="InterPro" id="IPR014729">
    <property type="entry name" value="Rossmann-like_a/b/a_fold"/>
</dbReference>
<keyword evidence="3 11" id="KW-0285">Flavoprotein</keyword>
<gene>
    <name evidence="13" type="ORF">SAMN05216352_1223</name>
</gene>
<evidence type="ECO:0000256" key="2">
    <source>
        <dbReference type="ARBA" id="ARBA00005201"/>
    </source>
</evidence>
<dbReference type="InterPro" id="IPR023468">
    <property type="entry name" value="Riboflavin_kinase"/>
</dbReference>
<proteinExistence type="inferred from homology"/>
<dbReference type="CDD" id="cd02064">
    <property type="entry name" value="FAD_synthetase_N"/>
    <property type="match status" value="1"/>
</dbReference>
<comment type="pathway">
    <text evidence="2 11">Cofactor biosynthesis; FMN biosynthesis; FMN from riboflavin (ATP route): step 1/1.</text>
</comment>
<evidence type="ECO:0000256" key="9">
    <source>
        <dbReference type="ARBA" id="ARBA00022840"/>
    </source>
</evidence>
<dbReference type="EC" id="2.7.7.2" evidence="11"/>
<dbReference type="PANTHER" id="PTHR22749:SF6">
    <property type="entry name" value="RIBOFLAVIN KINASE"/>
    <property type="match status" value="1"/>
</dbReference>
<dbReference type="AlphaFoldDB" id="A0A1G8QUT1"/>
<dbReference type="FunFam" id="3.40.50.620:FF:000021">
    <property type="entry name" value="Riboflavin biosynthesis protein"/>
    <property type="match status" value="1"/>
</dbReference>
<evidence type="ECO:0000256" key="6">
    <source>
        <dbReference type="ARBA" id="ARBA00022695"/>
    </source>
</evidence>
<dbReference type="PANTHER" id="PTHR22749">
    <property type="entry name" value="RIBOFLAVIN KINASE/FMN ADENYLYLTRANSFERASE"/>
    <property type="match status" value="1"/>
</dbReference>
<evidence type="ECO:0000256" key="1">
    <source>
        <dbReference type="ARBA" id="ARBA00004726"/>
    </source>
</evidence>
<keyword evidence="11 13" id="KW-0418">Kinase</keyword>
<dbReference type="GO" id="GO:0005524">
    <property type="term" value="F:ATP binding"/>
    <property type="evidence" value="ECO:0007669"/>
    <property type="project" value="UniProtKB-UniRule"/>
</dbReference>
<keyword evidence="9 11" id="KW-0067">ATP-binding</keyword>
<dbReference type="EC" id="2.7.1.26" evidence="11"/>
<comment type="similarity">
    <text evidence="11">Belongs to the ribF family.</text>
</comment>
<dbReference type="STRING" id="930129.SAMN05216352_1223"/>
<evidence type="ECO:0000313" key="13">
    <source>
        <dbReference type="EMBL" id="SDJ07930.1"/>
    </source>
</evidence>